<name>A0A1H0AGP1_9FIRM</name>
<dbReference type="SUPFAM" id="SSF58104">
    <property type="entry name" value="Methyl-accepting chemotaxis protein (MCP) signaling domain"/>
    <property type="match status" value="1"/>
</dbReference>
<evidence type="ECO:0000313" key="8">
    <source>
        <dbReference type="Proteomes" id="UP000214880"/>
    </source>
</evidence>
<dbReference type="SMART" id="SM00283">
    <property type="entry name" value="MA"/>
    <property type="match status" value="1"/>
</dbReference>
<dbReference type="Pfam" id="PF12729">
    <property type="entry name" value="4HB_MCP_1"/>
    <property type="match status" value="1"/>
</dbReference>
<dbReference type="PRINTS" id="PR00260">
    <property type="entry name" value="CHEMTRNSDUCR"/>
</dbReference>
<dbReference type="AlphaFoldDB" id="A0A1H0AGP1"/>
<keyword evidence="4" id="KW-1133">Transmembrane helix</keyword>
<feature type="domain" description="HAMP" evidence="6">
    <location>
        <begin position="214"/>
        <end position="266"/>
    </location>
</feature>
<dbReference type="Proteomes" id="UP000214880">
    <property type="component" value="Unassembled WGS sequence"/>
</dbReference>
<dbReference type="STRING" id="146817.SAMN04488502_1185"/>
<protein>
    <submittedName>
        <fullName evidence="7">Methyl-accepting chemotaxis protein</fullName>
    </submittedName>
</protein>
<dbReference type="InterPro" id="IPR004089">
    <property type="entry name" value="MCPsignal_dom"/>
</dbReference>
<dbReference type="Gene3D" id="1.10.287.950">
    <property type="entry name" value="Methyl-accepting chemotaxis protein"/>
    <property type="match status" value="1"/>
</dbReference>
<reference evidence="7 8" key="1">
    <citation type="submission" date="2016-10" db="EMBL/GenBank/DDBJ databases">
        <authorList>
            <person name="de Groot N.N."/>
        </authorList>
    </citation>
    <scope>NUCLEOTIDE SEQUENCE [LARGE SCALE GENOMIC DNA]</scope>
    <source>
        <strain evidence="7 8">DSM 1736</strain>
    </source>
</reference>
<dbReference type="GO" id="GO:0006935">
    <property type="term" value="P:chemotaxis"/>
    <property type="evidence" value="ECO:0007669"/>
    <property type="project" value="InterPro"/>
</dbReference>
<dbReference type="Pfam" id="PF00015">
    <property type="entry name" value="MCPsignal"/>
    <property type="match status" value="1"/>
</dbReference>
<dbReference type="InterPro" id="IPR003660">
    <property type="entry name" value="HAMP_dom"/>
</dbReference>
<dbReference type="OrthoDB" id="1674885at2"/>
<feature type="transmembrane region" description="Helical" evidence="4">
    <location>
        <begin position="13"/>
        <end position="35"/>
    </location>
</feature>
<evidence type="ECO:0000313" key="7">
    <source>
        <dbReference type="EMBL" id="SDN32481.1"/>
    </source>
</evidence>
<dbReference type="Gene3D" id="6.10.340.10">
    <property type="match status" value="1"/>
</dbReference>
<dbReference type="CDD" id="cd06225">
    <property type="entry name" value="HAMP"/>
    <property type="match status" value="1"/>
</dbReference>
<dbReference type="CDD" id="cd11386">
    <property type="entry name" value="MCP_signal"/>
    <property type="match status" value="1"/>
</dbReference>
<organism evidence="7 8">
    <name type="scientific">Dendrosporobacter quercicolus</name>
    <dbReference type="NCBI Taxonomy" id="146817"/>
    <lineage>
        <taxon>Bacteria</taxon>
        <taxon>Bacillati</taxon>
        <taxon>Bacillota</taxon>
        <taxon>Negativicutes</taxon>
        <taxon>Selenomonadales</taxon>
        <taxon>Sporomusaceae</taxon>
        <taxon>Dendrosporobacter</taxon>
    </lineage>
</organism>
<dbReference type="RefSeq" id="WP_092075093.1">
    <property type="nucleotide sequence ID" value="NZ_FNHB01000018.1"/>
</dbReference>
<evidence type="ECO:0000256" key="1">
    <source>
        <dbReference type="ARBA" id="ARBA00023224"/>
    </source>
</evidence>
<dbReference type="SMART" id="SM00304">
    <property type="entry name" value="HAMP"/>
    <property type="match status" value="1"/>
</dbReference>
<dbReference type="GO" id="GO:0016020">
    <property type="term" value="C:membrane"/>
    <property type="evidence" value="ECO:0007669"/>
    <property type="project" value="InterPro"/>
</dbReference>
<dbReference type="EMBL" id="FNHB01000018">
    <property type="protein sequence ID" value="SDN32481.1"/>
    <property type="molecule type" value="Genomic_DNA"/>
</dbReference>
<evidence type="ECO:0000259" key="6">
    <source>
        <dbReference type="PROSITE" id="PS50885"/>
    </source>
</evidence>
<proteinExistence type="inferred from homology"/>
<dbReference type="InterPro" id="IPR004090">
    <property type="entry name" value="Chemotax_Me-accpt_rcpt"/>
</dbReference>
<evidence type="ECO:0000259" key="5">
    <source>
        <dbReference type="PROSITE" id="PS50111"/>
    </source>
</evidence>
<keyword evidence="1 3" id="KW-0807">Transducer</keyword>
<dbReference type="GO" id="GO:0004888">
    <property type="term" value="F:transmembrane signaling receptor activity"/>
    <property type="evidence" value="ECO:0007669"/>
    <property type="project" value="InterPro"/>
</dbReference>
<evidence type="ECO:0000256" key="4">
    <source>
        <dbReference type="SAM" id="Phobius"/>
    </source>
</evidence>
<dbReference type="PANTHER" id="PTHR32089">
    <property type="entry name" value="METHYL-ACCEPTING CHEMOTAXIS PROTEIN MCPB"/>
    <property type="match status" value="1"/>
</dbReference>
<gene>
    <name evidence="7" type="ORF">SAMN04488502_1185</name>
</gene>
<evidence type="ECO:0000256" key="3">
    <source>
        <dbReference type="PROSITE-ProRule" id="PRU00284"/>
    </source>
</evidence>
<dbReference type="Pfam" id="PF00672">
    <property type="entry name" value="HAMP"/>
    <property type="match status" value="1"/>
</dbReference>
<dbReference type="GO" id="GO:0007165">
    <property type="term" value="P:signal transduction"/>
    <property type="evidence" value="ECO:0007669"/>
    <property type="project" value="UniProtKB-KW"/>
</dbReference>
<dbReference type="PROSITE" id="PS50111">
    <property type="entry name" value="CHEMOTAXIS_TRANSDUC_2"/>
    <property type="match status" value="1"/>
</dbReference>
<evidence type="ECO:0000256" key="2">
    <source>
        <dbReference type="ARBA" id="ARBA00029447"/>
    </source>
</evidence>
<sequence length="571" mass="60471">MQWFNNLKVLTKIMVAVMISALFLLIMGGIGYYYTNQISHEMSGMYHDRLLPVKRLNETRHNFSAVHGMILEIILGNPDKAAEQKTLVEIKTLAAETNQTMTDYKNARLTAFEEQKITELDEEIGLYRVEREKALAMAQAGQKQEAYGYFSQNASKHLIKVNAILKELADFNAKTSDDANKAGEANASTAKNLIIVLTIAAVAISAAASWLLAKMIARRLNNTVDTLNLVASGDLTQEVKIMSSDEIGMMGKALNDTIRNLNGLVGNVRLLSEQVATASQQLTASAGESAQATNQVAGTIAEVSRGAELQVNAVNQSTTVVEAMSEGIFQVAANAGVVAEASGKAAGAARTGETAVNSAVAQMDNIAKTVISSADVVAKLGERSNEIGQIVDTISGIAGQTNLLALNAAIEAARAGEQGRGFAVVAEEVRKLAEQSQEAAKQIAGLINEIQSDTERAVSVMSSGTREVKAGTDAVAVAGKTFTDIVLLIDQVSGQANDISTAIQQIADGSEKIVDSVRDIDKISKDAAAQTQTMSAATEEQSAAMQEIAASSQSLANMAQQLQTAIDKFTV</sequence>
<feature type="domain" description="Methyl-accepting transducer" evidence="5">
    <location>
        <begin position="285"/>
        <end position="521"/>
    </location>
</feature>
<dbReference type="InterPro" id="IPR024478">
    <property type="entry name" value="HlyB_4HB_MCP"/>
</dbReference>
<keyword evidence="4" id="KW-0812">Transmembrane</keyword>
<dbReference type="PROSITE" id="PS50885">
    <property type="entry name" value="HAMP"/>
    <property type="match status" value="1"/>
</dbReference>
<dbReference type="PANTHER" id="PTHR32089:SF112">
    <property type="entry name" value="LYSOZYME-LIKE PROTEIN-RELATED"/>
    <property type="match status" value="1"/>
</dbReference>
<accession>A0A1H0AGP1</accession>
<comment type="similarity">
    <text evidence="2">Belongs to the methyl-accepting chemotaxis (MCP) protein family.</text>
</comment>
<keyword evidence="8" id="KW-1185">Reference proteome</keyword>
<keyword evidence="4" id="KW-0472">Membrane</keyword>
<feature type="transmembrane region" description="Helical" evidence="4">
    <location>
        <begin position="193"/>
        <end position="213"/>
    </location>
</feature>